<proteinExistence type="inferred from homology"/>
<evidence type="ECO:0000256" key="5">
    <source>
        <dbReference type="ARBA" id="ARBA00023034"/>
    </source>
</evidence>
<evidence type="ECO:0000313" key="9">
    <source>
        <dbReference type="EMBL" id="KAG0584231.1"/>
    </source>
</evidence>
<evidence type="ECO:0000256" key="3">
    <source>
        <dbReference type="ARBA" id="ARBA00022448"/>
    </source>
</evidence>
<reference evidence="9" key="1">
    <citation type="submission" date="2020-06" db="EMBL/GenBank/DDBJ databases">
        <title>WGS assembly of Ceratodon purpureus strain R40.</title>
        <authorList>
            <person name="Carey S.B."/>
            <person name="Jenkins J."/>
            <person name="Shu S."/>
            <person name="Lovell J.T."/>
            <person name="Sreedasyam A."/>
            <person name="Maumus F."/>
            <person name="Tiley G.P."/>
            <person name="Fernandez-Pozo N."/>
            <person name="Barry K."/>
            <person name="Chen C."/>
            <person name="Wang M."/>
            <person name="Lipzen A."/>
            <person name="Daum C."/>
            <person name="Saski C.A."/>
            <person name="Payton A.C."/>
            <person name="Mcbreen J.C."/>
            <person name="Conrad R.E."/>
            <person name="Kollar L.M."/>
            <person name="Olsson S."/>
            <person name="Huttunen S."/>
            <person name="Landis J.B."/>
            <person name="Wickett N.J."/>
            <person name="Johnson M.G."/>
            <person name="Rensing S.A."/>
            <person name="Grimwood J."/>
            <person name="Schmutz J."/>
            <person name="Mcdaniel S.F."/>
        </authorList>
    </citation>
    <scope>NUCLEOTIDE SEQUENCE</scope>
    <source>
        <strain evidence="9">R40</strain>
    </source>
</reference>
<dbReference type="PANTHER" id="PTHR12965">
    <property type="entry name" value="VACUOLAR PROTEIN SORTING 54"/>
    <property type="match status" value="1"/>
</dbReference>
<protein>
    <recommendedName>
        <fullName evidence="8">Vacuolar protein sorting-associated protein 54 C-terminal domain-containing protein</fullName>
    </recommendedName>
</protein>
<keyword evidence="5" id="KW-0333">Golgi apparatus</keyword>
<organism evidence="9 10">
    <name type="scientific">Ceratodon purpureus</name>
    <name type="common">Fire moss</name>
    <name type="synonym">Dicranum purpureum</name>
    <dbReference type="NCBI Taxonomy" id="3225"/>
    <lineage>
        <taxon>Eukaryota</taxon>
        <taxon>Viridiplantae</taxon>
        <taxon>Streptophyta</taxon>
        <taxon>Embryophyta</taxon>
        <taxon>Bryophyta</taxon>
        <taxon>Bryophytina</taxon>
        <taxon>Bryopsida</taxon>
        <taxon>Dicranidae</taxon>
        <taxon>Pseudoditrichales</taxon>
        <taxon>Ditrichaceae</taxon>
        <taxon>Ceratodon</taxon>
    </lineage>
</organism>
<keyword evidence="3" id="KW-0813">Transport</keyword>
<name>A0A8T0IN18_CERPU</name>
<feature type="region of interest" description="Disordered" evidence="7">
    <location>
        <begin position="1"/>
        <end position="40"/>
    </location>
</feature>
<evidence type="ECO:0000256" key="4">
    <source>
        <dbReference type="ARBA" id="ARBA00022927"/>
    </source>
</evidence>
<dbReference type="GO" id="GO:0015031">
    <property type="term" value="P:protein transport"/>
    <property type="evidence" value="ECO:0007669"/>
    <property type="project" value="UniProtKB-KW"/>
</dbReference>
<dbReference type="PANTHER" id="PTHR12965:SF0">
    <property type="entry name" value="VACUOLAR PROTEIN SORTING-ASSOCIATED PROTEIN 54"/>
    <property type="match status" value="1"/>
</dbReference>
<dbReference type="GO" id="GO:0000938">
    <property type="term" value="C:GARP complex"/>
    <property type="evidence" value="ECO:0007669"/>
    <property type="project" value="InterPro"/>
</dbReference>
<dbReference type="Proteomes" id="UP000822688">
    <property type="component" value="Chromosome 3"/>
</dbReference>
<dbReference type="EMBL" id="CM026423">
    <property type="protein sequence ID" value="KAG0584231.1"/>
    <property type="molecule type" value="Genomic_DNA"/>
</dbReference>
<evidence type="ECO:0000313" key="10">
    <source>
        <dbReference type="Proteomes" id="UP000822688"/>
    </source>
</evidence>
<dbReference type="GO" id="GO:0042147">
    <property type="term" value="P:retrograde transport, endosome to Golgi"/>
    <property type="evidence" value="ECO:0007669"/>
    <property type="project" value="InterPro"/>
</dbReference>
<gene>
    <name evidence="9" type="ORF">KC19_3G194900</name>
</gene>
<comment type="caution">
    <text evidence="9">The sequence shown here is derived from an EMBL/GenBank/DDBJ whole genome shotgun (WGS) entry which is preliminary data.</text>
</comment>
<dbReference type="GO" id="GO:0006896">
    <property type="term" value="P:Golgi to vacuole transport"/>
    <property type="evidence" value="ECO:0007669"/>
    <property type="project" value="TreeGrafter"/>
</dbReference>
<accession>A0A8T0IN18</accession>
<evidence type="ECO:0000259" key="8">
    <source>
        <dbReference type="Pfam" id="PF07928"/>
    </source>
</evidence>
<evidence type="ECO:0000256" key="7">
    <source>
        <dbReference type="SAM" id="MobiDB-lite"/>
    </source>
</evidence>
<dbReference type="AlphaFoldDB" id="A0A8T0IN18"/>
<evidence type="ECO:0000256" key="2">
    <source>
        <dbReference type="ARBA" id="ARBA00009150"/>
    </source>
</evidence>
<evidence type="ECO:0000256" key="6">
    <source>
        <dbReference type="ARBA" id="ARBA00023054"/>
    </source>
</evidence>
<comment type="similarity">
    <text evidence="2">Belongs to the VPS54 family.</text>
</comment>
<dbReference type="Gene3D" id="6.10.250.860">
    <property type="match status" value="1"/>
</dbReference>
<dbReference type="InterPro" id="IPR039745">
    <property type="entry name" value="Vps54"/>
</dbReference>
<feature type="domain" description="Vacuolar protein sorting-associated protein 54 C-terminal" evidence="8">
    <location>
        <begin position="804"/>
        <end position="935"/>
    </location>
</feature>
<keyword evidence="4" id="KW-0653">Protein transport</keyword>
<keyword evidence="10" id="KW-1185">Reference proteome</keyword>
<keyword evidence="6" id="KW-0175">Coiled coil</keyword>
<dbReference type="GO" id="GO:0019905">
    <property type="term" value="F:syntaxin binding"/>
    <property type="evidence" value="ECO:0007669"/>
    <property type="project" value="TreeGrafter"/>
</dbReference>
<dbReference type="GO" id="GO:0005829">
    <property type="term" value="C:cytosol"/>
    <property type="evidence" value="ECO:0007669"/>
    <property type="project" value="GOC"/>
</dbReference>
<dbReference type="InterPro" id="IPR012501">
    <property type="entry name" value="Vps54_C"/>
</dbReference>
<comment type="subcellular location">
    <subcellularLocation>
        <location evidence="1">Golgi apparatus</location>
        <location evidence="1">trans-Golgi network</location>
    </subcellularLocation>
</comment>
<feature type="compositionally biased region" description="Basic and acidic residues" evidence="7">
    <location>
        <begin position="738"/>
        <end position="755"/>
    </location>
</feature>
<dbReference type="Pfam" id="PF07928">
    <property type="entry name" value="Vps54"/>
    <property type="match status" value="1"/>
</dbReference>
<feature type="compositionally biased region" description="Polar residues" evidence="7">
    <location>
        <begin position="1"/>
        <end position="10"/>
    </location>
</feature>
<sequence length="1065" mass="116138">METPPSTSRPGQEGPRHHGSNAFHHSSPRTPSFSVDNRTASGVSQYGQSLASVLNNPRLGKSGIYNQDVSWGTWLLPASGDPNAEALPPPLAPGVLPEVTRASFQPYLDSVSEPYSRFSDVRRHESREQSDQAAALALDSNGESRLHGEQGDGLQACLREIPFLYFAEDFALEKGSTFQAACPFSTIPQNMMLQEKLSHFLDLVEVHLVREISARSDSFFEALDQLEDLNSRIVGACDQIGELQGTVRLLDSDIVESARHLQGLEMRRDDMLELHQKLKLLAYVNQAMSTLRLLVATGDCSGTLDVIDDLQQLLNGDELVGLHCFRHLGGQLNTAMESVNSVLAEDFLRTVIHPSSDLETSDLLTRFTAREKGLVSLATEFESYETTLATDEEGGLSDQLLPVVVGLLRTSKLSAVLRTYKETLITNIKFTIKTVVAELLPILFTRSPDAGEVPSTDRQADMDVGGVSLASKLRGLTAENFGRLLAAIFSAVQSRLVRAARVRVLIEQIIGLQGGYAAEVVAKALQSGAAAAAAAETAQEGTTGSLRPLSKDSSAKNFSLQASNMSKQLRADVLLENTEAVCAACDAAHGRWAKLLGVRTLIHPKLRLEEFVFIYDITQEFISATEKVGGRLGYSIRGTLQSQSKSFVDNQHNIRVSKITAVLEQETWVAVDAPDEFQAIVDRFTHFDTSGNGFPTTVADTVVRADPVDQALSQHPEVVSAEATVSQTDEVVSGAKDKTIEEVGERQSPPERINGEGEPNGNISKPIPSQAPPADVAATDSTAGRSKKIRERPLMKSIQIRGLNYHCVNCGLILLKMIAEYINISDSLPALATEIVHRVAEILKLFNSRSCQLVLGAGAMQVAGLKSITAKHLALASQTISLFYAIIPDIRKMLAVHIPDSRKSLLLTEIDRVRQDYRVHKDEIHSKLVAIMKDRLLTVHLPTLLQAVETWNRPDDGDNQASPFAKGLTKEVGVLHRVLTPLLLEQDVRSIFTRIVLLFHSVLGDAYSKVDVSTPQAKSRLYRDVQAILVAVRALPSENVGSTGDQKPGELDDLLVQRFGAEPPS</sequence>
<evidence type="ECO:0000256" key="1">
    <source>
        <dbReference type="ARBA" id="ARBA00004601"/>
    </source>
</evidence>
<feature type="region of interest" description="Disordered" evidence="7">
    <location>
        <begin position="738"/>
        <end position="788"/>
    </location>
</feature>
<feature type="compositionally biased region" description="Polar residues" evidence="7">
    <location>
        <begin position="28"/>
        <end position="40"/>
    </location>
</feature>